<dbReference type="EMBL" id="CAJJDO010000124">
    <property type="protein sequence ID" value="CAD8200248.1"/>
    <property type="molecule type" value="Genomic_DNA"/>
</dbReference>
<dbReference type="PANTHER" id="PTHR31398:SF0">
    <property type="entry name" value="MEIOTIC NUCLEAR DIVISION PROTEIN 1 HOMOLOG"/>
    <property type="match status" value="1"/>
</dbReference>
<keyword evidence="1" id="KW-1133">Transmembrane helix</keyword>
<dbReference type="OrthoDB" id="296380at2759"/>
<keyword evidence="1" id="KW-0812">Transmembrane</keyword>
<dbReference type="GO" id="GO:0005634">
    <property type="term" value="C:nucleus"/>
    <property type="evidence" value="ECO:0007669"/>
    <property type="project" value="TreeGrafter"/>
</dbReference>
<dbReference type="GO" id="GO:0007131">
    <property type="term" value="P:reciprocal meiotic recombination"/>
    <property type="evidence" value="ECO:0007669"/>
    <property type="project" value="TreeGrafter"/>
</dbReference>
<keyword evidence="3" id="KW-1185">Reference proteome</keyword>
<dbReference type="AlphaFoldDB" id="A0A8S1XHM0"/>
<feature type="transmembrane region" description="Helical" evidence="1">
    <location>
        <begin position="33"/>
        <end position="54"/>
    </location>
</feature>
<gene>
    <name evidence="2" type="ORF">PPENT_87.1.T1240025</name>
</gene>
<keyword evidence="1" id="KW-0472">Membrane</keyword>
<dbReference type="Proteomes" id="UP000689195">
    <property type="component" value="Unassembled WGS sequence"/>
</dbReference>
<accession>A0A8S1XHM0</accession>
<comment type="caution">
    <text evidence="2">The sequence shown here is derived from an EMBL/GenBank/DDBJ whole genome shotgun (WGS) entry which is preliminary data.</text>
</comment>
<evidence type="ECO:0000256" key="1">
    <source>
        <dbReference type="SAM" id="Phobius"/>
    </source>
</evidence>
<evidence type="ECO:0008006" key="4">
    <source>
        <dbReference type="Google" id="ProtNLM"/>
    </source>
</evidence>
<feature type="transmembrane region" description="Helical" evidence="1">
    <location>
        <begin position="327"/>
        <end position="345"/>
    </location>
</feature>
<name>A0A8S1XHM0_9CILI</name>
<reference evidence="2" key="1">
    <citation type="submission" date="2021-01" db="EMBL/GenBank/DDBJ databases">
        <authorList>
            <consortium name="Genoscope - CEA"/>
            <person name="William W."/>
        </authorList>
    </citation>
    <scope>NUCLEOTIDE SEQUENCE</scope>
</reference>
<sequence length="603" mass="70237">MNPSLAQKFKNFCQTIDLYGAYPSLLIFGNQKYSSILGVLFTLLASTLTFAYLVQQVQELVYKQLPQTILSEHLVSETSPFPLQSQNFTLAVSVGNIQSNPLKTINKYFTISVENCQRIRQLNTTTNKIDVINTCVTYPIEACSSENFGTELQKEYFSKIRLGTVQCIKKEILERNPPILQGIISGNIYQYISIKFSACKNSTEKQDCATMDQINEELMNGYYVVHMSDSLIQMSNPENIQQNFIKMQFTSFSISTSKIIYSGFRIIESITDNGVLTNNIVEDQFLVQQYFQESSSNYNQDYLVNHFIIIDNKYTSYQRSYIKLTTILSKIGGLWQLIFIIFGIITKPFIQTEMRINLANKLFRFQSELNDLTQNVKKDNSTNKNLDKYILNSGSKLPNSVFDILKFIFGCHKNRIKSLNLANQRIQENLDIVKIMRIFQEFDNLKQILLTFNQRILFDLIPTPLINGQLDNKMKQNQHSNKPIIIDNTQQQNKNYQDRFIEAYKSFFQIQIMSEMNENIGQKIVKCLDQEMIKVFYEYQSDTESRQFQFEDRKSKNTVDRNYQDFESKLSVSPNNSNIQEVQTVKIFLNNQYNRRKFDNLQV</sequence>
<evidence type="ECO:0000313" key="2">
    <source>
        <dbReference type="EMBL" id="CAD8200248.1"/>
    </source>
</evidence>
<evidence type="ECO:0000313" key="3">
    <source>
        <dbReference type="Proteomes" id="UP000689195"/>
    </source>
</evidence>
<dbReference type="PANTHER" id="PTHR31398">
    <property type="entry name" value="MEIOTIC NUCLEAR DIVISION PROTEIN 1 HOMOLOG"/>
    <property type="match status" value="1"/>
</dbReference>
<proteinExistence type="predicted"/>
<protein>
    <recommendedName>
        <fullName evidence="4">Transmembrane protein</fullName>
    </recommendedName>
</protein>
<organism evidence="2 3">
    <name type="scientific">Paramecium pentaurelia</name>
    <dbReference type="NCBI Taxonomy" id="43138"/>
    <lineage>
        <taxon>Eukaryota</taxon>
        <taxon>Sar</taxon>
        <taxon>Alveolata</taxon>
        <taxon>Ciliophora</taxon>
        <taxon>Intramacronucleata</taxon>
        <taxon>Oligohymenophorea</taxon>
        <taxon>Peniculida</taxon>
        <taxon>Parameciidae</taxon>
        <taxon>Paramecium</taxon>
    </lineage>
</organism>